<comment type="caution">
    <text evidence="1">The sequence shown here is derived from an EMBL/GenBank/DDBJ whole genome shotgun (WGS) entry which is preliminary data.</text>
</comment>
<organism evidence="1 2">
    <name type="scientific">Pedobacter africanus</name>
    <dbReference type="NCBI Taxonomy" id="151894"/>
    <lineage>
        <taxon>Bacteria</taxon>
        <taxon>Pseudomonadati</taxon>
        <taxon>Bacteroidota</taxon>
        <taxon>Sphingobacteriia</taxon>
        <taxon>Sphingobacteriales</taxon>
        <taxon>Sphingobacteriaceae</taxon>
        <taxon>Pedobacter</taxon>
    </lineage>
</organism>
<proteinExistence type="predicted"/>
<gene>
    <name evidence="1" type="ORF">J2X78_001846</name>
</gene>
<sequence>MSTQKPDFFALMNKMINLLSTPEYDDNYWDVLQFLYATEVQSSIRLYRMNPDSKNAITELVAMKVEAEKLLEKIAALKASPLLTLTNDRMECLDGLVVQMEKITNEPLVTR</sequence>
<dbReference type="EMBL" id="JAVDTF010000001">
    <property type="protein sequence ID" value="MDR6783294.1"/>
    <property type="molecule type" value="Genomic_DNA"/>
</dbReference>
<accession>A0ACC6KVC6</accession>
<keyword evidence="2" id="KW-1185">Reference proteome</keyword>
<protein>
    <submittedName>
        <fullName evidence="1">Uncharacterized protein</fullName>
    </submittedName>
</protein>
<reference evidence="1" key="1">
    <citation type="submission" date="2023-07" db="EMBL/GenBank/DDBJ databases">
        <title>Sorghum-associated microbial communities from plants grown in Nebraska, USA.</title>
        <authorList>
            <person name="Schachtman D."/>
        </authorList>
    </citation>
    <scope>NUCLEOTIDE SEQUENCE</scope>
    <source>
        <strain evidence="1">2697</strain>
    </source>
</reference>
<name>A0ACC6KVC6_9SPHI</name>
<evidence type="ECO:0000313" key="2">
    <source>
        <dbReference type="Proteomes" id="UP001246858"/>
    </source>
</evidence>
<dbReference type="Proteomes" id="UP001246858">
    <property type="component" value="Unassembled WGS sequence"/>
</dbReference>
<evidence type="ECO:0000313" key="1">
    <source>
        <dbReference type="EMBL" id="MDR6783294.1"/>
    </source>
</evidence>